<feature type="compositionally biased region" description="Polar residues" evidence="1">
    <location>
        <begin position="147"/>
        <end position="156"/>
    </location>
</feature>
<keyword evidence="2" id="KW-0472">Membrane</keyword>
<dbReference type="InParanoid" id="A0A2K1X836"/>
<feature type="transmembrane region" description="Helical" evidence="2">
    <location>
        <begin position="262"/>
        <end position="282"/>
    </location>
</feature>
<accession>A0A2K1X836</accession>
<feature type="region of interest" description="Disordered" evidence="1">
    <location>
        <begin position="56"/>
        <end position="98"/>
    </location>
</feature>
<name>A0A2K1X836_POPTR</name>
<evidence type="ECO:0000313" key="3">
    <source>
        <dbReference type="EMBL" id="PNS96947.1"/>
    </source>
</evidence>
<feature type="transmembrane region" description="Helical" evidence="2">
    <location>
        <begin position="225"/>
        <end position="247"/>
    </location>
</feature>
<evidence type="ECO:0000256" key="2">
    <source>
        <dbReference type="SAM" id="Phobius"/>
    </source>
</evidence>
<keyword evidence="2" id="KW-0812">Transmembrane</keyword>
<dbReference type="EMBL" id="CM009306">
    <property type="protein sequence ID" value="PNS96947.1"/>
    <property type="molecule type" value="Genomic_DNA"/>
</dbReference>
<dbReference type="AlphaFoldDB" id="A0A2K1X836"/>
<reference evidence="3 4" key="1">
    <citation type="journal article" date="2006" name="Science">
        <title>The genome of black cottonwood, Populus trichocarpa (Torr. &amp; Gray).</title>
        <authorList>
            <person name="Tuskan G.A."/>
            <person name="Difazio S."/>
            <person name="Jansson S."/>
            <person name="Bohlmann J."/>
            <person name="Grigoriev I."/>
            <person name="Hellsten U."/>
            <person name="Putnam N."/>
            <person name="Ralph S."/>
            <person name="Rombauts S."/>
            <person name="Salamov A."/>
            <person name="Schein J."/>
            <person name="Sterck L."/>
            <person name="Aerts A."/>
            <person name="Bhalerao R.R."/>
            <person name="Bhalerao R.P."/>
            <person name="Blaudez D."/>
            <person name="Boerjan W."/>
            <person name="Brun A."/>
            <person name="Brunner A."/>
            <person name="Busov V."/>
            <person name="Campbell M."/>
            <person name="Carlson J."/>
            <person name="Chalot M."/>
            <person name="Chapman J."/>
            <person name="Chen G.L."/>
            <person name="Cooper D."/>
            <person name="Coutinho P.M."/>
            <person name="Couturier J."/>
            <person name="Covert S."/>
            <person name="Cronk Q."/>
            <person name="Cunningham R."/>
            <person name="Davis J."/>
            <person name="Degroeve S."/>
            <person name="Dejardin A."/>
            <person name="Depamphilis C."/>
            <person name="Detter J."/>
            <person name="Dirks B."/>
            <person name="Dubchak I."/>
            <person name="Duplessis S."/>
            <person name="Ehlting J."/>
            <person name="Ellis B."/>
            <person name="Gendler K."/>
            <person name="Goodstein D."/>
            <person name="Gribskov M."/>
            <person name="Grimwood J."/>
            <person name="Groover A."/>
            <person name="Gunter L."/>
            <person name="Hamberger B."/>
            <person name="Heinze B."/>
            <person name="Helariutta Y."/>
            <person name="Henrissat B."/>
            <person name="Holligan D."/>
            <person name="Holt R."/>
            <person name="Huang W."/>
            <person name="Islam-Faridi N."/>
            <person name="Jones S."/>
            <person name="Jones-Rhoades M."/>
            <person name="Jorgensen R."/>
            <person name="Joshi C."/>
            <person name="Kangasjarvi J."/>
            <person name="Karlsson J."/>
            <person name="Kelleher C."/>
            <person name="Kirkpatrick R."/>
            <person name="Kirst M."/>
            <person name="Kohler A."/>
            <person name="Kalluri U."/>
            <person name="Larimer F."/>
            <person name="Leebens-Mack J."/>
            <person name="Leple J.C."/>
            <person name="Locascio P."/>
            <person name="Lou Y."/>
            <person name="Lucas S."/>
            <person name="Martin F."/>
            <person name="Montanini B."/>
            <person name="Napoli C."/>
            <person name="Nelson D.R."/>
            <person name="Nelson C."/>
            <person name="Nieminen K."/>
            <person name="Nilsson O."/>
            <person name="Pereda V."/>
            <person name="Peter G."/>
            <person name="Philippe R."/>
            <person name="Pilate G."/>
            <person name="Poliakov A."/>
            <person name="Razumovskaya J."/>
            <person name="Richardson P."/>
            <person name="Rinaldi C."/>
            <person name="Ritland K."/>
            <person name="Rouze P."/>
            <person name="Ryaboy D."/>
            <person name="Schmutz J."/>
            <person name="Schrader J."/>
            <person name="Segerman B."/>
            <person name="Shin H."/>
            <person name="Siddiqui A."/>
            <person name="Sterky F."/>
            <person name="Terry A."/>
            <person name="Tsai C.J."/>
            <person name="Uberbacher E."/>
            <person name="Unneberg P."/>
            <person name="Vahala J."/>
            <person name="Wall K."/>
            <person name="Wessler S."/>
            <person name="Yang G."/>
            <person name="Yin T."/>
            <person name="Douglas C."/>
            <person name="Marra M."/>
            <person name="Sandberg G."/>
            <person name="Van de Peer Y."/>
            <person name="Rokhsar D."/>
        </authorList>
    </citation>
    <scope>NUCLEOTIDE SEQUENCE [LARGE SCALE GENOMIC DNA]</scope>
    <source>
        <strain evidence="4">cv. Nisqually</strain>
    </source>
</reference>
<dbReference type="Proteomes" id="UP000006729">
    <property type="component" value="Chromosome 17"/>
</dbReference>
<protein>
    <submittedName>
        <fullName evidence="3">Uncharacterized protein</fullName>
    </submittedName>
</protein>
<feature type="compositionally biased region" description="Low complexity" evidence="1">
    <location>
        <begin position="162"/>
        <end position="174"/>
    </location>
</feature>
<sequence>MKTTQSIKQFFLPITTFLFLVWGRFRCLLPSRSTNRSPSSPAFDLESQSLEALAQLPPQTPPATNQISQNPETQPPHFDNQAPEMLRPPLQPLHPSLATPASPAIVLESQLQESQAQPSLTIYNQGLSETQETQPLHSTPINTEILSQTAQSQAPQPRSAMETEQQLAPPTQQTLPRAINPRLINTVVVRQISVEWPNVIMGFCFQAAIQIALQYETTQHSKLPVFFYLRSFSILLTFASLFVSQLISNRFPDTSKVLEKVATFLAATAFFTTIATPLTLAFK</sequence>
<evidence type="ECO:0000256" key="1">
    <source>
        <dbReference type="SAM" id="MobiDB-lite"/>
    </source>
</evidence>
<dbReference type="PANTHER" id="PTHR34741">
    <property type="entry name" value="IMAP FAMILY MEMBER 1, PUTATIVE-RELATED"/>
    <property type="match status" value="1"/>
</dbReference>
<evidence type="ECO:0000313" key="4">
    <source>
        <dbReference type="Proteomes" id="UP000006729"/>
    </source>
</evidence>
<organism evidence="3 4">
    <name type="scientific">Populus trichocarpa</name>
    <name type="common">Western balsam poplar</name>
    <name type="synonym">Populus balsamifera subsp. trichocarpa</name>
    <dbReference type="NCBI Taxonomy" id="3694"/>
    <lineage>
        <taxon>Eukaryota</taxon>
        <taxon>Viridiplantae</taxon>
        <taxon>Streptophyta</taxon>
        <taxon>Embryophyta</taxon>
        <taxon>Tracheophyta</taxon>
        <taxon>Spermatophyta</taxon>
        <taxon>Magnoliopsida</taxon>
        <taxon>eudicotyledons</taxon>
        <taxon>Gunneridae</taxon>
        <taxon>Pentapetalae</taxon>
        <taxon>rosids</taxon>
        <taxon>fabids</taxon>
        <taxon>Malpighiales</taxon>
        <taxon>Salicaceae</taxon>
        <taxon>Saliceae</taxon>
        <taxon>Populus</taxon>
    </lineage>
</organism>
<proteinExistence type="predicted"/>
<gene>
    <name evidence="3" type="ORF">POPTR_017G148500</name>
</gene>
<dbReference type="PANTHER" id="PTHR34741:SF1">
    <property type="entry name" value="PGG DOMAIN-CONTAINING PROTEIN"/>
    <property type="match status" value="1"/>
</dbReference>
<feature type="region of interest" description="Disordered" evidence="1">
    <location>
        <begin position="147"/>
        <end position="174"/>
    </location>
</feature>
<keyword evidence="2" id="KW-1133">Transmembrane helix</keyword>
<keyword evidence="4" id="KW-1185">Reference proteome</keyword>